<keyword evidence="3" id="KW-1185">Reference proteome</keyword>
<evidence type="ECO:0000313" key="2">
    <source>
        <dbReference type="EMBL" id="SHE61052.1"/>
    </source>
</evidence>
<dbReference type="EMBL" id="FQUP01000001">
    <property type="protein sequence ID" value="SHE61052.1"/>
    <property type="molecule type" value="Genomic_DNA"/>
</dbReference>
<evidence type="ECO:0008006" key="4">
    <source>
        <dbReference type="Google" id="ProtNLM"/>
    </source>
</evidence>
<keyword evidence="1" id="KW-0472">Membrane</keyword>
<dbReference type="RefSeq" id="WP_084526827.1">
    <property type="nucleotide sequence ID" value="NZ_FQUP01000001.1"/>
</dbReference>
<reference evidence="2 3" key="1">
    <citation type="submission" date="2016-11" db="EMBL/GenBank/DDBJ databases">
        <authorList>
            <person name="Jaros S."/>
            <person name="Januszkiewicz K."/>
            <person name="Wedrychowicz H."/>
        </authorList>
    </citation>
    <scope>NUCLEOTIDE SEQUENCE [LARGE SCALE GENOMIC DNA]</scope>
    <source>
        <strain evidence="2 3">DSM 19436</strain>
    </source>
</reference>
<accession>A0A1M4UWJ3</accession>
<dbReference type="Proteomes" id="UP000184485">
    <property type="component" value="Unassembled WGS sequence"/>
</dbReference>
<protein>
    <recommendedName>
        <fullName evidence="4">Transmembrane protein</fullName>
    </recommendedName>
</protein>
<dbReference type="AlphaFoldDB" id="A0A1M4UWJ3"/>
<organism evidence="2 3">
    <name type="scientific">Kaistia soli DSM 19436</name>
    <dbReference type="NCBI Taxonomy" id="1122133"/>
    <lineage>
        <taxon>Bacteria</taxon>
        <taxon>Pseudomonadati</taxon>
        <taxon>Pseudomonadota</taxon>
        <taxon>Alphaproteobacteria</taxon>
        <taxon>Hyphomicrobiales</taxon>
        <taxon>Kaistiaceae</taxon>
        <taxon>Kaistia</taxon>
    </lineage>
</organism>
<feature type="transmembrane region" description="Helical" evidence="1">
    <location>
        <begin position="67"/>
        <end position="85"/>
    </location>
</feature>
<keyword evidence="1" id="KW-0812">Transmembrane</keyword>
<dbReference type="STRING" id="1122133.SAMN02745157_0552"/>
<evidence type="ECO:0000256" key="1">
    <source>
        <dbReference type="SAM" id="Phobius"/>
    </source>
</evidence>
<evidence type="ECO:0000313" key="3">
    <source>
        <dbReference type="Proteomes" id="UP000184485"/>
    </source>
</evidence>
<keyword evidence="1" id="KW-1133">Transmembrane helix</keyword>
<proteinExistence type="predicted"/>
<feature type="transmembrane region" description="Helical" evidence="1">
    <location>
        <begin position="97"/>
        <end position="118"/>
    </location>
</feature>
<sequence>MQEMEPSNIAARLAGSLTPAIAAAAARGGAIVPSADLPALGAAVADAIASDPALNHVANVEPWYRSRVTWGAIIAALAPLIALLAGHELGADERSALVDIAMAGGSIAGALIALHGRWVAKVPLGSR</sequence>
<gene>
    <name evidence="2" type="ORF">SAMN02745157_0552</name>
</gene>
<name>A0A1M4UWJ3_9HYPH</name>